<accession>A0ACC3C9W1</accession>
<reference evidence="1" key="1">
    <citation type="submission" date="2019-11" db="EMBL/GenBank/DDBJ databases">
        <title>Nori genome reveals adaptations in red seaweeds to the harsh intertidal environment.</title>
        <authorList>
            <person name="Wang D."/>
            <person name="Mao Y."/>
        </authorList>
    </citation>
    <scope>NUCLEOTIDE SEQUENCE</scope>
    <source>
        <tissue evidence="1">Gametophyte</tissue>
    </source>
</reference>
<keyword evidence="2" id="KW-1185">Reference proteome</keyword>
<evidence type="ECO:0000313" key="2">
    <source>
        <dbReference type="Proteomes" id="UP000798662"/>
    </source>
</evidence>
<protein>
    <submittedName>
        <fullName evidence="1">Uncharacterized protein</fullName>
    </submittedName>
</protein>
<comment type="caution">
    <text evidence="1">The sequence shown here is derived from an EMBL/GenBank/DDBJ whole genome shotgun (WGS) entry which is preliminary data.</text>
</comment>
<dbReference type="Proteomes" id="UP000798662">
    <property type="component" value="Chromosome 3"/>
</dbReference>
<dbReference type="EMBL" id="CM020620">
    <property type="protein sequence ID" value="KAK1866977.1"/>
    <property type="molecule type" value="Genomic_DNA"/>
</dbReference>
<gene>
    <name evidence="1" type="ORF">I4F81_009489</name>
</gene>
<name>A0ACC3C9W1_PYRYE</name>
<organism evidence="1 2">
    <name type="scientific">Pyropia yezoensis</name>
    <name type="common">Susabi-nori</name>
    <name type="synonym">Porphyra yezoensis</name>
    <dbReference type="NCBI Taxonomy" id="2788"/>
    <lineage>
        <taxon>Eukaryota</taxon>
        <taxon>Rhodophyta</taxon>
        <taxon>Bangiophyceae</taxon>
        <taxon>Bangiales</taxon>
        <taxon>Bangiaceae</taxon>
        <taxon>Pyropia</taxon>
    </lineage>
</organism>
<proteinExistence type="predicted"/>
<evidence type="ECO:0000313" key="1">
    <source>
        <dbReference type="EMBL" id="KAK1866977.1"/>
    </source>
</evidence>
<sequence length="707" mass="73410">MGRKAGKANTGSDAAMGGLGRSLVKKAKANAVAARRTEADVGRHAEAAGAGGALKSVLEASDLSELMETAALTNTSFVADRYAPREVAQSVVITPGAGGVAEGEAAVGGGRRVDDRDTRALEVGALHVPRRPPWKASMDKSVLDRSERTAFLAWRRALADVEEQLAGEAPLVAPAVRRGPRDAADGAVFARTTLTPFEKNLQVWRQLWRVVERSDVVVQIVDARDPELYYCRDLDRYVVEESGKRSLVLLNKADLLSEGMRRRWAAHFRSKGLRAVFFSAKPNGHQEGKEEGDGFSSDEESDVGSDTTSSSSETESEEEAAPAEGEIRAGESLVASEKEASAASRGEATMEEGSAAVTAGDADGAPVTSGADTEAEPPTVPDAGGTAAASKAPHIVVGMVGYPNVGKSSTTNVLLAHTDKRVAVSATPGKTKHFQTMPMSPTLTLCDCPGLVFPNFSASKADLVVAGVLPIDQLRGSATAPISLIAARVPAALLSAMYGIRLPAVTEVPVRGEDGEPTGAVVAYTSAPELLSAHATARGMMSDHGRPDVQRSARLILKDFVNGRLRYAHPPPPTDGDGALVGLGGVVIEAEGEASLDDAAAAKFAARAARQDETAAAAEAAAARSMIRDREATEAAAVAAAERSKAHVRGTGGRRKRGKAGAKAVPRAGPLPGMVAAAATASSAAPAAHYTRVSRPYLPAPKKEFGL</sequence>